<dbReference type="Proteomes" id="UP001527925">
    <property type="component" value="Unassembled WGS sequence"/>
</dbReference>
<proteinExistence type="predicted"/>
<name>A0ABR4MWK0_9FUNG</name>
<gene>
    <name evidence="2" type="ORF">HK105_208897</name>
</gene>
<sequence length="203" mass="22039">MADILSNDAPPPALPAAAHADPAAAAAQHDHAAECIDGQLVPPPSVSPPLAAAPASTTSQPPPSTTSDAARAVRFRPAATNEWDRMPAEIQNMILAHAGILTLWVNGRIDDADVSLEQFELMLRDICETDWQGNLTTLPFDKFKADLWFGVFRHSFTRSMHSRVKALGFSNLDNILDQVAIHNGWTSLLNFDHTKQVASNSIR</sequence>
<dbReference type="EMBL" id="JADGIZ020000095">
    <property type="protein sequence ID" value="KAL2911633.1"/>
    <property type="molecule type" value="Genomic_DNA"/>
</dbReference>
<feature type="compositionally biased region" description="Low complexity" evidence="1">
    <location>
        <begin position="15"/>
        <end position="27"/>
    </location>
</feature>
<feature type="compositionally biased region" description="Low complexity" evidence="1">
    <location>
        <begin position="48"/>
        <end position="70"/>
    </location>
</feature>
<protein>
    <submittedName>
        <fullName evidence="2">Uncharacterized protein</fullName>
    </submittedName>
</protein>
<reference evidence="2 3" key="1">
    <citation type="submission" date="2023-09" db="EMBL/GenBank/DDBJ databases">
        <title>Pangenome analysis of Batrachochytrium dendrobatidis and related Chytrids.</title>
        <authorList>
            <person name="Yacoub M.N."/>
            <person name="Stajich J.E."/>
            <person name="James T.Y."/>
        </authorList>
    </citation>
    <scope>NUCLEOTIDE SEQUENCE [LARGE SCALE GENOMIC DNA]</scope>
    <source>
        <strain evidence="2 3">JEL0888</strain>
    </source>
</reference>
<evidence type="ECO:0000256" key="1">
    <source>
        <dbReference type="SAM" id="MobiDB-lite"/>
    </source>
</evidence>
<comment type="caution">
    <text evidence="2">The sequence shown here is derived from an EMBL/GenBank/DDBJ whole genome shotgun (WGS) entry which is preliminary data.</text>
</comment>
<keyword evidence="3" id="KW-1185">Reference proteome</keyword>
<feature type="region of interest" description="Disordered" evidence="1">
    <location>
        <begin position="1"/>
        <end position="71"/>
    </location>
</feature>
<organism evidence="2 3">
    <name type="scientific">Polyrhizophydium stewartii</name>
    <dbReference type="NCBI Taxonomy" id="2732419"/>
    <lineage>
        <taxon>Eukaryota</taxon>
        <taxon>Fungi</taxon>
        <taxon>Fungi incertae sedis</taxon>
        <taxon>Chytridiomycota</taxon>
        <taxon>Chytridiomycota incertae sedis</taxon>
        <taxon>Chytridiomycetes</taxon>
        <taxon>Rhizophydiales</taxon>
        <taxon>Rhizophydiales incertae sedis</taxon>
        <taxon>Polyrhizophydium</taxon>
    </lineage>
</organism>
<evidence type="ECO:0000313" key="2">
    <source>
        <dbReference type="EMBL" id="KAL2911633.1"/>
    </source>
</evidence>
<evidence type="ECO:0000313" key="3">
    <source>
        <dbReference type="Proteomes" id="UP001527925"/>
    </source>
</evidence>
<accession>A0ABR4MWK0</accession>